<gene>
    <name evidence="1" type="ORF">O181_124175</name>
</gene>
<protein>
    <submittedName>
        <fullName evidence="1">Uncharacterized protein</fullName>
    </submittedName>
</protein>
<dbReference type="AlphaFoldDB" id="A0A9Q3KMI8"/>
<name>A0A9Q3KMI8_9BASI</name>
<accession>A0A9Q3KMI8</accession>
<reference evidence="1" key="1">
    <citation type="submission" date="2021-03" db="EMBL/GenBank/DDBJ databases">
        <title>Draft genome sequence of rust myrtle Austropuccinia psidii MF-1, a brazilian biotype.</title>
        <authorList>
            <person name="Quecine M.C."/>
            <person name="Pachon D.M.R."/>
            <person name="Bonatelli M.L."/>
            <person name="Correr F.H."/>
            <person name="Franceschini L.M."/>
            <person name="Leite T.F."/>
            <person name="Margarido G.R.A."/>
            <person name="Almeida C.A."/>
            <person name="Ferrarezi J.A."/>
            <person name="Labate C.A."/>
        </authorList>
    </citation>
    <scope>NUCLEOTIDE SEQUENCE</scope>
    <source>
        <strain evidence="1">MF-1</strain>
    </source>
</reference>
<evidence type="ECO:0000313" key="2">
    <source>
        <dbReference type="Proteomes" id="UP000765509"/>
    </source>
</evidence>
<sequence>MLCTLCTKRGIPCIRSSTTTDAGILANKHTRNSCLLSNPSNHVDRGVPAQDTLARTPLWSTMMKVFPSGNGHWDPKQADGNDYR</sequence>
<organism evidence="1 2">
    <name type="scientific">Austropuccinia psidii MF-1</name>
    <dbReference type="NCBI Taxonomy" id="1389203"/>
    <lineage>
        <taxon>Eukaryota</taxon>
        <taxon>Fungi</taxon>
        <taxon>Dikarya</taxon>
        <taxon>Basidiomycota</taxon>
        <taxon>Pucciniomycotina</taxon>
        <taxon>Pucciniomycetes</taxon>
        <taxon>Pucciniales</taxon>
        <taxon>Sphaerophragmiaceae</taxon>
        <taxon>Austropuccinia</taxon>
    </lineage>
</organism>
<dbReference type="Proteomes" id="UP000765509">
    <property type="component" value="Unassembled WGS sequence"/>
</dbReference>
<keyword evidence="2" id="KW-1185">Reference proteome</keyword>
<comment type="caution">
    <text evidence="1">The sequence shown here is derived from an EMBL/GenBank/DDBJ whole genome shotgun (WGS) entry which is preliminary data.</text>
</comment>
<evidence type="ECO:0000313" key="1">
    <source>
        <dbReference type="EMBL" id="MBW0584460.1"/>
    </source>
</evidence>
<proteinExistence type="predicted"/>
<dbReference type="EMBL" id="AVOT02118069">
    <property type="protein sequence ID" value="MBW0584460.1"/>
    <property type="molecule type" value="Genomic_DNA"/>
</dbReference>